<keyword evidence="2" id="KW-1185">Reference proteome</keyword>
<proteinExistence type="predicted"/>
<gene>
    <name evidence="1" type="ORF">V5O48_016424</name>
</gene>
<sequence length="118" mass="13405">MLTPDGRKIPSVHPYTPESWYGYFENLTLTFDGRLACQDSGLPICMEKEWPRFHRHATKALQDGAVSKNMLIDDFVNAVQAIAGEAYLDARIFADYFITGHKLGNPMDFGLLTLDSWY</sequence>
<accession>A0ABR3ERW9</accession>
<name>A0ABR3ERW9_9AGAR</name>
<evidence type="ECO:0000313" key="1">
    <source>
        <dbReference type="EMBL" id="KAL0565598.1"/>
    </source>
</evidence>
<evidence type="ECO:0000313" key="2">
    <source>
        <dbReference type="Proteomes" id="UP001465976"/>
    </source>
</evidence>
<reference evidence="1 2" key="1">
    <citation type="submission" date="2024-02" db="EMBL/GenBank/DDBJ databases">
        <title>A draft genome for the cacao thread blight pathogen Marasmius crinis-equi.</title>
        <authorList>
            <person name="Cohen S.P."/>
            <person name="Baruah I.K."/>
            <person name="Amoako-Attah I."/>
            <person name="Bukari Y."/>
            <person name="Meinhardt L.W."/>
            <person name="Bailey B.A."/>
        </authorList>
    </citation>
    <scope>NUCLEOTIDE SEQUENCE [LARGE SCALE GENOMIC DNA]</scope>
    <source>
        <strain evidence="1 2">GH-76</strain>
    </source>
</reference>
<comment type="caution">
    <text evidence="1">The sequence shown here is derived from an EMBL/GenBank/DDBJ whole genome shotgun (WGS) entry which is preliminary data.</text>
</comment>
<organism evidence="1 2">
    <name type="scientific">Marasmius crinis-equi</name>
    <dbReference type="NCBI Taxonomy" id="585013"/>
    <lineage>
        <taxon>Eukaryota</taxon>
        <taxon>Fungi</taxon>
        <taxon>Dikarya</taxon>
        <taxon>Basidiomycota</taxon>
        <taxon>Agaricomycotina</taxon>
        <taxon>Agaricomycetes</taxon>
        <taxon>Agaricomycetidae</taxon>
        <taxon>Agaricales</taxon>
        <taxon>Marasmiineae</taxon>
        <taxon>Marasmiaceae</taxon>
        <taxon>Marasmius</taxon>
    </lineage>
</organism>
<protein>
    <submittedName>
        <fullName evidence="1">Uncharacterized protein</fullName>
    </submittedName>
</protein>
<dbReference type="EMBL" id="JBAHYK010002197">
    <property type="protein sequence ID" value="KAL0565598.1"/>
    <property type="molecule type" value="Genomic_DNA"/>
</dbReference>
<dbReference type="Proteomes" id="UP001465976">
    <property type="component" value="Unassembled WGS sequence"/>
</dbReference>